<sequence>MTDGCELFLTKTSPRHPSKLPTHSIRQHKKATHSQLKEPPRQ</sequence>
<dbReference type="STRING" id="28128.HMPREF3226_02860"/>
<dbReference type="EMBL" id="LRQG01000263">
    <property type="protein sequence ID" value="KXA32009.1"/>
    <property type="molecule type" value="Genomic_DNA"/>
</dbReference>
<organism evidence="2 3">
    <name type="scientific">Prevotella corporis</name>
    <dbReference type="NCBI Taxonomy" id="28128"/>
    <lineage>
        <taxon>Bacteria</taxon>
        <taxon>Pseudomonadati</taxon>
        <taxon>Bacteroidota</taxon>
        <taxon>Bacteroidia</taxon>
        <taxon>Bacteroidales</taxon>
        <taxon>Prevotellaceae</taxon>
        <taxon>Prevotella</taxon>
    </lineage>
</organism>
<accession>A0A133PT22</accession>
<comment type="caution">
    <text evidence="2">The sequence shown here is derived from an EMBL/GenBank/DDBJ whole genome shotgun (WGS) entry which is preliminary data.</text>
</comment>
<name>A0A133PT22_9BACT</name>
<feature type="region of interest" description="Disordered" evidence="1">
    <location>
        <begin position="1"/>
        <end position="42"/>
    </location>
</feature>
<evidence type="ECO:0000256" key="1">
    <source>
        <dbReference type="SAM" id="MobiDB-lite"/>
    </source>
</evidence>
<gene>
    <name evidence="2" type="ORF">HMPREF3226_02860</name>
</gene>
<evidence type="ECO:0000313" key="2">
    <source>
        <dbReference type="EMBL" id="KXA32009.1"/>
    </source>
</evidence>
<dbReference type="PATRIC" id="fig|28128.5.peg.2945"/>
<reference evidence="3" key="1">
    <citation type="submission" date="2016-01" db="EMBL/GenBank/DDBJ databases">
        <authorList>
            <person name="Mitreva M."/>
            <person name="Pepin K.H."/>
            <person name="Mihindukulasuriya K.A."/>
            <person name="Fulton R."/>
            <person name="Fronick C."/>
            <person name="O'Laughlin M."/>
            <person name="Miner T."/>
            <person name="Herter B."/>
            <person name="Rosa B.A."/>
            <person name="Cordes M."/>
            <person name="Tomlinson C."/>
            <person name="Wollam A."/>
            <person name="Palsikar V.B."/>
            <person name="Mardis E.R."/>
            <person name="Wilson R.K."/>
        </authorList>
    </citation>
    <scope>NUCLEOTIDE SEQUENCE [LARGE SCALE GENOMIC DNA]</scope>
    <source>
        <strain evidence="3">MJR7716</strain>
    </source>
</reference>
<dbReference type="Proteomes" id="UP000070533">
    <property type="component" value="Unassembled WGS sequence"/>
</dbReference>
<evidence type="ECO:0000313" key="3">
    <source>
        <dbReference type="Proteomes" id="UP000070533"/>
    </source>
</evidence>
<dbReference type="AlphaFoldDB" id="A0A133PT22"/>
<protein>
    <submittedName>
        <fullName evidence="2">Uncharacterized protein</fullName>
    </submittedName>
</protein>
<keyword evidence="3" id="KW-1185">Reference proteome</keyword>
<proteinExistence type="predicted"/>